<comment type="caution">
    <text evidence="1">The sequence shown here is derived from an EMBL/GenBank/DDBJ whole genome shotgun (WGS) entry which is preliminary data.</text>
</comment>
<proteinExistence type="predicted"/>
<keyword evidence="2" id="KW-1185">Reference proteome</keyword>
<protein>
    <submittedName>
        <fullName evidence="1">Uncharacterized protein</fullName>
    </submittedName>
</protein>
<dbReference type="Proteomes" id="UP000593567">
    <property type="component" value="Unassembled WGS sequence"/>
</dbReference>
<evidence type="ECO:0000313" key="2">
    <source>
        <dbReference type="Proteomes" id="UP000593567"/>
    </source>
</evidence>
<evidence type="ECO:0000313" key="1">
    <source>
        <dbReference type="EMBL" id="KAF6021147.1"/>
    </source>
</evidence>
<gene>
    <name evidence="1" type="ORF">EB796_020547</name>
</gene>
<dbReference type="AlphaFoldDB" id="A0A7J7J5L4"/>
<name>A0A7J7J5L4_BUGNE</name>
<accession>A0A7J7J5L4</accession>
<organism evidence="1 2">
    <name type="scientific">Bugula neritina</name>
    <name type="common">Brown bryozoan</name>
    <name type="synonym">Sertularia neritina</name>
    <dbReference type="NCBI Taxonomy" id="10212"/>
    <lineage>
        <taxon>Eukaryota</taxon>
        <taxon>Metazoa</taxon>
        <taxon>Spiralia</taxon>
        <taxon>Lophotrochozoa</taxon>
        <taxon>Bryozoa</taxon>
        <taxon>Gymnolaemata</taxon>
        <taxon>Cheilostomatida</taxon>
        <taxon>Flustrina</taxon>
        <taxon>Buguloidea</taxon>
        <taxon>Bugulidae</taxon>
        <taxon>Bugula</taxon>
    </lineage>
</organism>
<dbReference type="EMBL" id="VXIV02003114">
    <property type="protein sequence ID" value="KAF6021147.1"/>
    <property type="molecule type" value="Genomic_DNA"/>
</dbReference>
<sequence>MYSSFVPFYYTVAYYASLCYAQLTKRSCYHSNNSVLPSQDVHTEFSPGWAEAALQYIQQHPNTIVQPVVEELEVNKITWPSR</sequence>
<reference evidence="1" key="1">
    <citation type="submission" date="2020-06" db="EMBL/GenBank/DDBJ databases">
        <title>Draft genome of Bugula neritina, a colonial animal packing powerful symbionts and potential medicines.</title>
        <authorList>
            <person name="Rayko M."/>
        </authorList>
    </citation>
    <scope>NUCLEOTIDE SEQUENCE [LARGE SCALE GENOMIC DNA]</scope>
    <source>
        <strain evidence="1">Kwan_BN1</strain>
    </source>
</reference>